<protein>
    <submittedName>
        <fullName evidence="1">Uncharacterized protein</fullName>
    </submittedName>
</protein>
<dbReference type="EMBL" id="JARK01000064">
    <property type="protein sequence ID" value="EYC44352.1"/>
    <property type="molecule type" value="Genomic_DNA"/>
</dbReference>
<evidence type="ECO:0000313" key="1">
    <source>
        <dbReference type="EMBL" id="EYC44352.1"/>
    </source>
</evidence>
<name>A0A016WYJ9_9BILA</name>
<gene>
    <name evidence="1" type="primary">Acey_s0464.g1935</name>
    <name evidence="1" type="ORF">Y032_0464g1935</name>
</gene>
<sequence length="72" mass="8423">MHRRPARLSRRAADAGGEYFLERLYISPNNPNIAFFFQDELKKAMDIGIPHVQETRDELNFRVIITQTFPTT</sequence>
<dbReference type="AlphaFoldDB" id="A0A016WYJ9"/>
<organism evidence="1 2">
    <name type="scientific">Ancylostoma ceylanicum</name>
    <dbReference type="NCBI Taxonomy" id="53326"/>
    <lineage>
        <taxon>Eukaryota</taxon>
        <taxon>Metazoa</taxon>
        <taxon>Ecdysozoa</taxon>
        <taxon>Nematoda</taxon>
        <taxon>Chromadorea</taxon>
        <taxon>Rhabditida</taxon>
        <taxon>Rhabditina</taxon>
        <taxon>Rhabditomorpha</taxon>
        <taxon>Strongyloidea</taxon>
        <taxon>Ancylostomatidae</taxon>
        <taxon>Ancylostomatinae</taxon>
        <taxon>Ancylostoma</taxon>
    </lineage>
</organism>
<dbReference type="Proteomes" id="UP000024635">
    <property type="component" value="Unassembled WGS sequence"/>
</dbReference>
<accession>A0A016WYJ9</accession>
<proteinExistence type="predicted"/>
<evidence type="ECO:0000313" key="2">
    <source>
        <dbReference type="Proteomes" id="UP000024635"/>
    </source>
</evidence>
<reference evidence="2" key="1">
    <citation type="journal article" date="2015" name="Nat. Genet.">
        <title>The genome and transcriptome of the zoonotic hookworm Ancylostoma ceylanicum identify infection-specific gene families.</title>
        <authorList>
            <person name="Schwarz E.M."/>
            <person name="Hu Y."/>
            <person name="Antoshechkin I."/>
            <person name="Miller M.M."/>
            <person name="Sternberg P.W."/>
            <person name="Aroian R.V."/>
        </authorList>
    </citation>
    <scope>NUCLEOTIDE SEQUENCE</scope>
    <source>
        <strain evidence="2">HY135</strain>
    </source>
</reference>
<keyword evidence="2" id="KW-1185">Reference proteome</keyword>
<comment type="caution">
    <text evidence="1">The sequence shown here is derived from an EMBL/GenBank/DDBJ whole genome shotgun (WGS) entry which is preliminary data.</text>
</comment>